<name>A0A3P7WFJ2_9TREM</name>
<protein>
    <submittedName>
        <fullName evidence="1">Uncharacterized protein</fullName>
    </submittedName>
</protein>
<dbReference type="EMBL" id="UZAI01000447">
    <property type="protein sequence ID" value="VDO53129.1"/>
    <property type="molecule type" value="Genomic_DNA"/>
</dbReference>
<dbReference type="Proteomes" id="UP000277204">
    <property type="component" value="Unassembled WGS sequence"/>
</dbReference>
<dbReference type="AlphaFoldDB" id="A0A3P7WFJ2"/>
<gene>
    <name evidence="1" type="ORF">SMRZ_LOCUS1861</name>
</gene>
<accession>A0A3P7WFJ2</accession>
<sequence>MVSDEISSRIRKARLAFPNLRHLWRRRDIRLSINGRVYYAVAHSVLLCG</sequence>
<reference evidence="1 2" key="1">
    <citation type="submission" date="2018-11" db="EMBL/GenBank/DDBJ databases">
        <authorList>
            <consortium name="Pathogen Informatics"/>
        </authorList>
    </citation>
    <scope>NUCLEOTIDE SEQUENCE [LARGE SCALE GENOMIC DNA]</scope>
    <source>
        <strain evidence="1 2">Zambia</strain>
    </source>
</reference>
<evidence type="ECO:0000313" key="2">
    <source>
        <dbReference type="Proteomes" id="UP000277204"/>
    </source>
</evidence>
<keyword evidence="2" id="KW-1185">Reference proteome</keyword>
<organism evidence="1 2">
    <name type="scientific">Schistosoma margrebowiei</name>
    <dbReference type="NCBI Taxonomy" id="48269"/>
    <lineage>
        <taxon>Eukaryota</taxon>
        <taxon>Metazoa</taxon>
        <taxon>Spiralia</taxon>
        <taxon>Lophotrochozoa</taxon>
        <taxon>Platyhelminthes</taxon>
        <taxon>Trematoda</taxon>
        <taxon>Digenea</taxon>
        <taxon>Strigeidida</taxon>
        <taxon>Schistosomatoidea</taxon>
        <taxon>Schistosomatidae</taxon>
        <taxon>Schistosoma</taxon>
    </lineage>
</organism>
<evidence type="ECO:0000313" key="1">
    <source>
        <dbReference type="EMBL" id="VDO53129.1"/>
    </source>
</evidence>
<proteinExistence type="predicted"/>